<keyword evidence="5 9" id="KW-0547">Nucleotide-binding</keyword>
<dbReference type="SUPFAM" id="SSF56112">
    <property type="entry name" value="Protein kinase-like (PK-like)"/>
    <property type="match status" value="1"/>
</dbReference>
<dbReference type="InterPro" id="IPR011009">
    <property type="entry name" value="Kinase-like_dom_sf"/>
</dbReference>
<dbReference type="PANTHER" id="PTHR24056">
    <property type="entry name" value="CELL DIVISION PROTEIN KINASE"/>
    <property type="match status" value="1"/>
</dbReference>
<dbReference type="PANTHER" id="PTHR24056:SF395">
    <property type="entry name" value="PROTEIN KINASE DOMAIN-CONTAINING PROTEIN"/>
    <property type="match status" value="1"/>
</dbReference>
<gene>
    <name evidence="13" type="ORF">QYE76_031008</name>
</gene>
<sequence>MPARKRPAAAVLATTTTKESATSRKKSRRSTDEYDEVTRLGEGGFGVVLKARHRATGKTVAIKYLTSPDDNTEEEPDEAELRHEARLLAACNGNPHLVGFEGLARDTTSGNLRLVMEYVAAPSLHAFMRKDRRHGSPLPEPTVRAIMRKLLTGAKLMHARHVVHRDIKPANILVGRDGHLVKICDLGIGVSMSDPPPYTQVGTMPYKAPEILLRKPDYDALVDCWSLGCVMAEMLAGKTLFEDDGREDHMDDADHVAQLWGIFRVLGMPDDRTWPEFKSLPLTGKVMEFKSSLPPTHKMLPEGQEHSRLRDIFPGEKLSEQGFQVLLGLLTYNPDKRLTAAKALKLPWFAAHPPSAKAVKVEALPLPRNKIV</sequence>
<evidence type="ECO:0000259" key="12">
    <source>
        <dbReference type="PROSITE" id="PS50011"/>
    </source>
</evidence>
<dbReference type="PROSITE" id="PS00107">
    <property type="entry name" value="PROTEIN_KINASE_ATP"/>
    <property type="match status" value="1"/>
</dbReference>
<keyword evidence="4" id="KW-0808">Transferase</keyword>
<dbReference type="Pfam" id="PF00069">
    <property type="entry name" value="Pkinase"/>
    <property type="match status" value="1"/>
</dbReference>
<dbReference type="AlphaFoldDB" id="A0AAD8QQX0"/>
<dbReference type="GO" id="GO:0005634">
    <property type="term" value="C:nucleus"/>
    <property type="evidence" value="ECO:0007669"/>
    <property type="project" value="TreeGrafter"/>
</dbReference>
<dbReference type="EMBL" id="JAUUTY010000007">
    <property type="protein sequence ID" value="KAK1607335.1"/>
    <property type="molecule type" value="Genomic_DNA"/>
</dbReference>
<keyword evidence="14" id="KW-1185">Reference proteome</keyword>
<dbReference type="InterPro" id="IPR008271">
    <property type="entry name" value="Ser/Thr_kinase_AS"/>
</dbReference>
<evidence type="ECO:0000256" key="9">
    <source>
        <dbReference type="PROSITE-ProRule" id="PRU10141"/>
    </source>
</evidence>
<keyword evidence="10" id="KW-0723">Serine/threonine-protein kinase</keyword>
<dbReference type="EC" id="2.7.11.23" evidence="2"/>
<dbReference type="GO" id="GO:0008353">
    <property type="term" value="F:RNA polymerase II CTD heptapeptide repeat kinase activity"/>
    <property type="evidence" value="ECO:0007669"/>
    <property type="project" value="UniProtKB-EC"/>
</dbReference>
<organism evidence="13 14">
    <name type="scientific">Lolium multiflorum</name>
    <name type="common">Italian ryegrass</name>
    <name type="synonym">Lolium perenne subsp. multiflorum</name>
    <dbReference type="NCBI Taxonomy" id="4521"/>
    <lineage>
        <taxon>Eukaryota</taxon>
        <taxon>Viridiplantae</taxon>
        <taxon>Streptophyta</taxon>
        <taxon>Embryophyta</taxon>
        <taxon>Tracheophyta</taxon>
        <taxon>Spermatophyta</taxon>
        <taxon>Magnoliopsida</taxon>
        <taxon>Liliopsida</taxon>
        <taxon>Poales</taxon>
        <taxon>Poaceae</taxon>
        <taxon>BOP clade</taxon>
        <taxon>Pooideae</taxon>
        <taxon>Poodae</taxon>
        <taxon>Poeae</taxon>
        <taxon>Poeae Chloroplast Group 2 (Poeae type)</taxon>
        <taxon>Loliodinae</taxon>
        <taxon>Loliinae</taxon>
        <taxon>Lolium</taxon>
    </lineage>
</organism>
<dbReference type="GO" id="GO:0007346">
    <property type="term" value="P:regulation of mitotic cell cycle"/>
    <property type="evidence" value="ECO:0007669"/>
    <property type="project" value="TreeGrafter"/>
</dbReference>
<dbReference type="GO" id="GO:0005524">
    <property type="term" value="F:ATP binding"/>
    <property type="evidence" value="ECO:0007669"/>
    <property type="project" value="UniProtKB-UniRule"/>
</dbReference>
<proteinExistence type="inferred from homology"/>
<evidence type="ECO:0000256" key="11">
    <source>
        <dbReference type="SAM" id="MobiDB-lite"/>
    </source>
</evidence>
<comment type="similarity">
    <text evidence="1">Belongs to the protein kinase superfamily. CMGC Ser/Thr protein kinase family. CDC2/CDKX subfamily.</text>
</comment>
<dbReference type="PROSITE" id="PS50011">
    <property type="entry name" value="PROTEIN_KINASE_DOM"/>
    <property type="match status" value="1"/>
</dbReference>
<dbReference type="SMART" id="SM00220">
    <property type="entry name" value="S_TKc"/>
    <property type="match status" value="1"/>
</dbReference>
<feature type="domain" description="Protein kinase" evidence="12">
    <location>
        <begin position="34"/>
        <end position="349"/>
    </location>
</feature>
<evidence type="ECO:0000313" key="14">
    <source>
        <dbReference type="Proteomes" id="UP001231189"/>
    </source>
</evidence>
<comment type="caution">
    <text evidence="13">The sequence shown here is derived from an EMBL/GenBank/DDBJ whole genome shotgun (WGS) entry which is preliminary data.</text>
</comment>
<keyword evidence="6" id="KW-0418">Kinase</keyword>
<dbReference type="PROSITE" id="PS00108">
    <property type="entry name" value="PROTEIN_KINASE_ST"/>
    <property type="match status" value="1"/>
</dbReference>
<evidence type="ECO:0000256" key="3">
    <source>
        <dbReference type="ARBA" id="ARBA00022553"/>
    </source>
</evidence>
<name>A0AAD8QQX0_LOLMU</name>
<protein>
    <recommendedName>
        <fullName evidence="2">[RNA-polymerase]-subunit kinase</fullName>
        <ecNumber evidence="2">2.7.11.23</ecNumber>
    </recommendedName>
</protein>
<evidence type="ECO:0000256" key="10">
    <source>
        <dbReference type="RuleBase" id="RU000304"/>
    </source>
</evidence>
<evidence type="ECO:0000256" key="6">
    <source>
        <dbReference type="ARBA" id="ARBA00022777"/>
    </source>
</evidence>
<accession>A0AAD8QQX0</accession>
<feature type="region of interest" description="Disordered" evidence="11">
    <location>
        <begin position="1"/>
        <end position="34"/>
    </location>
</feature>
<comment type="catalytic activity">
    <reaction evidence="8">
        <text>[DNA-directed RNA polymerase] + ATP = phospho-[DNA-directed RNA polymerase] + ADP + H(+)</text>
        <dbReference type="Rhea" id="RHEA:10216"/>
        <dbReference type="Rhea" id="RHEA-COMP:11321"/>
        <dbReference type="Rhea" id="RHEA-COMP:11322"/>
        <dbReference type="ChEBI" id="CHEBI:15378"/>
        <dbReference type="ChEBI" id="CHEBI:30616"/>
        <dbReference type="ChEBI" id="CHEBI:43176"/>
        <dbReference type="ChEBI" id="CHEBI:68546"/>
        <dbReference type="ChEBI" id="CHEBI:456216"/>
        <dbReference type="EC" id="2.7.11.23"/>
    </reaction>
</comment>
<evidence type="ECO:0000256" key="5">
    <source>
        <dbReference type="ARBA" id="ARBA00022741"/>
    </source>
</evidence>
<keyword evidence="3" id="KW-0597">Phosphoprotein</keyword>
<evidence type="ECO:0000256" key="8">
    <source>
        <dbReference type="ARBA" id="ARBA00049280"/>
    </source>
</evidence>
<evidence type="ECO:0000256" key="7">
    <source>
        <dbReference type="ARBA" id="ARBA00022840"/>
    </source>
</evidence>
<reference evidence="13" key="1">
    <citation type="submission" date="2023-07" db="EMBL/GenBank/DDBJ databases">
        <title>A chromosome-level genome assembly of Lolium multiflorum.</title>
        <authorList>
            <person name="Chen Y."/>
            <person name="Copetti D."/>
            <person name="Kolliker R."/>
            <person name="Studer B."/>
        </authorList>
    </citation>
    <scope>NUCLEOTIDE SEQUENCE</scope>
    <source>
        <strain evidence="13">02402/16</strain>
        <tissue evidence="13">Leaf</tissue>
    </source>
</reference>
<feature type="binding site" evidence="9">
    <location>
        <position position="63"/>
    </location>
    <ligand>
        <name>ATP</name>
        <dbReference type="ChEBI" id="CHEBI:30616"/>
    </ligand>
</feature>
<evidence type="ECO:0000256" key="1">
    <source>
        <dbReference type="ARBA" id="ARBA00006485"/>
    </source>
</evidence>
<dbReference type="Gene3D" id="1.10.510.10">
    <property type="entry name" value="Transferase(Phosphotransferase) domain 1"/>
    <property type="match status" value="1"/>
</dbReference>
<dbReference type="InterPro" id="IPR050108">
    <property type="entry name" value="CDK"/>
</dbReference>
<evidence type="ECO:0000256" key="4">
    <source>
        <dbReference type="ARBA" id="ARBA00022679"/>
    </source>
</evidence>
<evidence type="ECO:0000313" key="13">
    <source>
        <dbReference type="EMBL" id="KAK1607335.1"/>
    </source>
</evidence>
<keyword evidence="7 9" id="KW-0067">ATP-binding</keyword>
<evidence type="ECO:0000256" key="2">
    <source>
        <dbReference type="ARBA" id="ARBA00012409"/>
    </source>
</evidence>
<dbReference type="InterPro" id="IPR000719">
    <property type="entry name" value="Prot_kinase_dom"/>
</dbReference>
<dbReference type="InterPro" id="IPR017441">
    <property type="entry name" value="Protein_kinase_ATP_BS"/>
</dbReference>
<dbReference type="Gene3D" id="3.30.200.20">
    <property type="entry name" value="Phosphorylase Kinase, domain 1"/>
    <property type="match status" value="1"/>
</dbReference>
<dbReference type="Proteomes" id="UP001231189">
    <property type="component" value="Unassembled WGS sequence"/>
</dbReference>